<sequence length="191" mass="21049">MSYLNPLWSSTNNSNAQAQKSSKLSQEAAGLTPPPRLNRLDSSASTTNSNSSDSNYLKCNLAQEANPIPHQHSRSQIQHHAACKWISKPPCRLEEDNAIALLRENGWNAKEWKVNCNLEERNGALYWAATNGHVAIVRRLVRNGTSGMPKAAGKDLREEWRNSALGSSAAANHVAIIQILLEQATEENLRS</sequence>
<dbReference type="GeneID" id="28833628"/>
<feature type="region of interest" description="Disordered" evidence="1">
    <location>
        <begin position="1"/>
        <end position="55"/>
    </location>
</feature>
<feature type="compositionally biased region" description="Polar residues" evidence="1">
    <location>
        <begin position="7"/>
        <end position="25"/>
    </location>
</feature>
<dbReference type="SUPFAM" id="SSF48403">
    <property type="entry name" value="Ankyrin repeat"/>
    <property type="match status" value="1"/>
</dbReference>
<evidence type="ECO:0000313" key="2">
    <source>
        <dbReference type="EMBL" id="OBU01659.1"/>
    </source>
</evidence>
<evidence type="ECO:0000313" key="3">
    <source>
        <dbReference type="Proteomes" id="UP000091956"/>
    </source>
</evidence>
<feature type="compositionally biased region" description="Low complexity" evidence="1">
    <location>
        <begin position="41"/>
        <end position="55"/>
    </location>
</feature>
<dbReference type="InterPro" id="IPR002110">
    <property type="entry name" value="Ankyrin_rpt"/>
</dbReference>
<dbReference type="EMBL" id="KV460206">
    <property type="protein sequence ID" value="OBU01659.1"/>
    <property type="molecule type" value="Genomic_DNA"/>
</dbReference>
<keyword evidence="3" id="KW-1185">Reference proteome</keyword>
<dbReference type="AlphaFoldDB" id="A0A2P2SXS4"/>
<reference evidence="3" key="2">
    <citation type="journal article" date="2018" name="Nat. Commun.">
        <title>Extreme sensitivity to ultraviolet light in the fungal pathogen causing white-nose syndrome of bats.</title>
        <authorList>
            <person name="Palmer J.M."/>
            <person name="Drees K.P."/>
            <person name="Foster J.T."/>
            <person name="Lindner D.L."/>
        </authorList>
    </citation>
    <scope>NUCLEOTIDE SEQUENCE [LARGE SCALE GENOMIC DNA]</scope>
    <source>
        <strain evidence="3">UAMH 10579</strain>
    </source>
</reference>
<proteinExistence type="predicted"/>
<accession>A0A2P2SXS4</accession>
<dbReference type="RefSeq" id="XP_018135391.1">
    <property type="nucleotide sequence ID" value="XM_018269774.1"/>
</dbReference>
<dbReference type="Gene3D" id="1.25.40.20">
    <property type="entry name" value="Ankyrin repeat-containing domain"/>
    <property type="match status" value="1"/>
</dbReference>
<gene>
    <name evidence="2" type="ORF">VE01_00242</name>
</gene>
<name>A0A2P2SXS4_9PEZI</name>
<protein>
    <submittedName>
        <fullName evidence="2">Uncharacterized protein</fullName>
    </submittedName>
</protein>
<reference evidence="2 3" key="1">
    <citation type="submission" date="2016-03" db="EMBL/GenBank/DDBJ databases">
        <title>Comparative genomics of Pseudogymnoascus destructans, the fungus causing white-nose syndrome of bats.</title>
        <authorList>
            <person name="Palmer J.M."/>
            <person name="Drees K.P."/>
            <person name="Foster J.T."/>
            <person name="Lindner D.L."/>
        </authorList>
    </citation>
    <scope>NUCLEOTIDE SEQUENCE [LARGE SCALE GENOMIC DNA]</scope>
    <source>
        <strain evidence="2 3">UAMH 10579</strain>
    </source>
</reference>
<organism evidence="2 3">
    <name type="scientific">Pseudogymnoascus verrucosus</name>
    <dbReference type="NCBI Taxonomy" id="342668"/>
    <lineage>
        <taxon>Eukaryota</taxon>
        <taxon>Fungi</taxon>
        <taxon>Dikarya</taxon>
        <taxon>Ascomycota</taxon>
        <taxon>Pezizomycotina</taxon>
        <taxon>Leotiomycetes</taxon>
        <taxon>Thelebolales</taxon>
        <taxon>Thelebolaceae</taxon>
        <taxon>Pseudogymnoascus</taxon>
    </lineage>
</organism>
<dbReference type="Proteomes" id="UP000091956">
    <property type="component" value="Unassembled WGS sequence"/>
</dbReference>
<dbReference type="InterPro" id="IPR036770">
    <property type="entry name" value="Ankyrin_rpt-contain_sf"/>
</dbReference>
<evidence type="ECO:0000256" key="1">
    <source>
        <dbReference type="SAM" id="MobiDB-lite"/>
    </source>
</evidence>
<dbReference type="Pfam" id="PF12796">
    <property type="entry name" value="Ank_2"/>
    <property type="match status" value="1"/>
</dbReference>